<organism evidence="2 3">
    <name type="scientific">Natrinema altunense</name>
    <dbReference type="NCBI Taxonomy" id="222984"/>
    <lineage>
        <taxon>Archaea</taxon>
        <taxon>Methanobacteriati</taxon>
        <taxon>Methanobacteriota</taxon>
        <taxon>Stenosarchaea group</taxon>
        <taxon>Halobacteria</taxon>
        <taxon>Halobacteriales</taxon>
        <taxon>Natrialbaceae</taxon>
        <taxon>Natrinema</taxon>
    </lineage>
</organism>
<comment type="caution">
    <text evidence="2">The sequence shown here is derived from an EMBL/GenBank/DDBJ whole genome shotgun (WGS) entry which is preliminary data.</text>
</comment>
<accession>A0A482XVG6</accession>
<dbReference type="Gene3D" id="3.40.50.620">
    <property type="entry name" value="HUPs"/>
    <property type="match status" value="1"/>
</dbReference>
<dbReference type="RefSeq" id="WP_130171180.1">
    <property type="nucleotide sequence ID" value="NZ_SHMR01000007.1"/>
</dbReference>
<dbReference type="SUPFAM" id="SSF52402">
    <property type="entry name" value="Adenine nucleotide alpha hydrolases-like"/>
    <property type="match status" value="1"/>
</dbReference>
<dbReference type="Proteomes" id="UP000292704">
    <property type="component" value="Unassembled WGS sequence"/>
</dbReference>
<dbReference type="AlphaFoldDB" id="A0A482XVG6"/>
<dbReference type="InterPro" id="IPR006016">
    <property type="entry name" value="UspA"/>
</dbReference>
<dbReference type="InterPro" id="IPR014729">
    <property type="entry name" value="Rossmann-like_a/b/a_fold"/>
</dbReference>
<reference evidence="2 3" key="1">
    <citation type="submission" date="2019-02" db="EMBL/GenBank/DDBJ databases">
        <title>Genome analysis provides insights into bioremediation potentialities and Haloocin production by Natrinema altunense strain 4.1R isolated from Chott Douz in Tunisian desert.</title>
        <authorList>
            <person name="Najjari A."/>
            <person name="Youssef N."/>
            <person name="Ben Dhia O."/>
            <person name="Ferjani R."/>
            <person name="El Hidri D."/>
            <person name="Ouzari H.I."/>
            <person name="Cherif A."/>
        </authorList>
    </citation>
    <scope>NUCLEOTIDE SEQUENCE [LARGE SCALE GENOMIC DNA]</scope>
    <source>
        <strain evidence="2 3">4.1R</strain>
    </source>
</reference>
<feature type="domain" description="UspA" evidence="1">
    <location>
        <begin position="31"/>
        <end position="123"/>
    </location>
</feature>
<sequence length="127" mass="13018">MEYLIGTDSVHTTAAICDYLDDRVTTADTVTAVAVLPADEPTARRDADEALNVAAVRLAAAGGVETERRSGSPAPVLLETAAEGDVDELAIGAHGGDPDATRDVGSTAQRVLADATRPVVVVPIPDL</sequence>
<dbReference type="Pfam" id="PF00582">
    <property type="entry name" value="Usp"/>
    <property type="match status" value="1"/>
</dbReference>
<dbReference type="CDD" id="cd00293">
    <property type="entry name" value="USP-like"/>
    <property type="match status" value="1"/>
</dbReference>
<proteinExistence type="predicted"/>
<evidence type="ECO:0000259" key="1">
    <source>
        <dbReference type="Pfam" id="PF00582"/>
    </source>
</evidence>
<evidence type="ECO:0000313" key="3">
    <source>
        <dbReference type="Proteomes" id="UP000292704"/>
    </source>
</evidence>
<dbReference type="EMBL" id="SHMR01000007">
    <property type="protein sequence ID" value="RZH66892.1"/>
    <property type="molecule type" value="Genomic_DNA"/>
</dbReference>
<gene>
    <name evidence="2" type="ORF">ELS17_14035</name>
</gene>
<evidence type="ECO:0000313" key="2">
    <source>
        <dbReference type="EMBL" id="RZH66892.1"/>
    </source>
</evidence>
<protein>
    <submittedName>
        <fullName evidence="2">Universal stress protein</fullName>
    </submittedName>
</protein>
<dbReference type="OrthoDB" id="157454at2157"/>
<name>A0A482XVG6_9EURY</name>